<feature type="transmembrane region" description="Helical" evidence="2">
    <location>
        <begin position="129"/>
        <end position="154"/>
    </location>
</feature>
<accession>A0A835FN51</accession>
<evidence type="ECO:0000256" key="2">
    <source>
        <dbReference type="SAM" id="Phobius"/>
    </source>
</evidence>
<dbReference type="AlphaFoldDB" id="A0A835FN51"/>
<sequence>MGCGWDPGVGTRTPAPLGRGAPPSPAPPAPPPAPRTARRRRTPARAPPALPRAPSSSSRRSACCSTTETTTTTKRSRRRGRAAGSAASSSIGRRISLAFNFSLQLRLLQLLWIDQRDGERGVSAWGARALYIAVGACGFWETGMWGLCGIWAHISVGLSGWGGWRVRVGVRRQVRHLFSFLVANPFLFFGFISPNRHSGRISANLFGLLVCSAVQVGCWPFESWCAVDLHANCLFGQKGLAKPWLPNYSYPAHWASYPVWLLITHVFGARQ</sequence>
<organism evidence="3 4">
    <name type="scientific">Digitaria exilis</name>
    <dbReference type="NCBI Taxonomy" id="1010633"/>
    <lineage>
        <taxon>Eukaryota</taxon>
        <taxon>Viridiplantae</taxon>
        <taxon>Streptophyta</taxon>
        <taxon>Embryophyta</taxon>
        <taxon>Tracheophyta</taxon>
        <taxon>Spermatophyta</taxon>
        <taxon>Magnoliopsida</taxon>
        <taxon>Liliopsida</taxon>
        <taxon>Poales</taxon>
        <taxon>Poaceae</taxon>
        <taxon>PACMAD clade</taxon>
        <taxon>Panicoideae</taxon>
        <taxon>Panicodae</taxon>
        <taxon>Paniceae</taxon>
        <taxon>Anthephorinae</taxon>
        <taxon>Digitaria</taxon>
    </lineage>
</organism>
<dbReference type="EMBL" id="JACEFO010000592">
    <property type="protein sequence ID" value="KAF8763009.1"/>
    <property type="molecule type" value="Genomic_DNA"/>
</dbReference>
<keyword evidence="2" id="KW-0812">Transmembrane</keyword>
<keyword evidence="4" id="KW-1185">Reference proteome</keyword>
<evidence type="ECO:0000313" key="3">
    <source>
        <dbReference type="EMBL" id="KAF8763009.1"/>
    </source>
</evidence>
<feature type="transmembrane region" description="Helical" evidence="2">
    <location>
        <begin position="174"/>
        <end position="192"/>
    </location>
</feature>
<name>A0A835FN51_9POAL</name>
<keyword evidence="2" id="KW-0472">Membrane</keyword>
<gene>
    <name evidence="3" type="ORF">HU200_008857</name>
</gene>
<keyword evidence="2" id="KW-1133">Transmembrane helix</keyword>
<dbReference type="Proteomes" id="UP000636709">
    <property type="component" value="Unassembled WGS sequence"/>
</dbReference>
<comment type="caution">
    <text evidence="3">The sequence shown here is derived from an EMBL/GenBank/DDBJ whole genome shotgun (WGS) entry which is preliminary data.</text>
</comment>
<proteinExistence type="predicted"/>
<feature type="region of interest" description="Disordered" evidence="1">
    <location>
        <begin position="1"/>
        <end position="85"/>
    </location>
</feature>
<evidence type="ECO:0000256" key="1">
    <source>
        <dbReference type="SAM" id="MobiDB-lite"/>
    </source>
</evidence>
<evidence type="ECO:0000313" key="4">
    <source>
        <dbReference type="Proteomes" id="UP000636709"/>
    </source>
</evidence>
<reference evidence="3" key="1">
    <citation type="submission" date="2020-07" db="EMBL/GenBank/DDBJ databases">
        <title>Genome sequence and genetic diversity analysis of an under-domesticated orphan crop, white fonio (Digitaria exilis).</title>
        <authorList>
            <person name="Bennetzen J.L."/>
            <person name="Chen S."/>
            <person name="Ma X."/>
            <person name="Wang X."/>
            <person name="Yssel A.E.J."/>
            <person name="Chaluvadi S.R."/>
            <person name="Johnson M."/>
            <person name="Gangashetty P."/>
            <person name="Hamidou F."/>
            <person name="Sanogo M.D."/>
            <person name="Zwaenepoel A."/>
            <person name="Wallace J."/>
            <person name="Van De Peer Y."/>
            <person name="Van Deynze A."/>
        </authorList>
    </citation>
    <scope>NUCLEOTIDE SEQUENCE</scope>
    <source>
        <tissue evidence="3">Leaves</tissue>
    </source>
</reference>
<protein>
    <submittedName>
        <fullName evidence="3">Uncharacterized protein</fullName>
    </submittedName>
</protein>
<feature type="compositionally biased region" description="Low complexity" evidence="1">
    <location>
        <begin position="52"/>
        <end position="73"/>
    </location>
</feature>
<feature type="compositionally biased region" description="Pro residues" evidence="1">
    <location>
        <begin position="22"/>
        <end position="34"/>
    </location>
</feature>